<dbReference type="InterPro" id="IPR001791">
    <property type="entry name" value="Laminin_G"/>
</dbReference>
<name>A0A7J7J8E3_BUGNE</name>
<keyword evidence="2" id="KW-0472">Membrane</keyword>
<evidence type="ECO:0000259" key="3">
    <source>
        <dbReference type="PROSITE" id="PS50025"/>
    </source>
</evidence>
<keyword evidence="2" id="KW-1133">Transmembrane helix</keyword>
<dbReference type="SMART" id="SM00282">
    <property type="entry name" value="LamG"/>
    <property type="match status" value="1"/>
</dbReference>
<sequence length="192" mass="21374">MCDKETGQISVPYFSGSGFLLITDLTVISRLNKKRWGIKIKMRPQCTNCVILWTGQNRSVLKGDFLLVGIDQDGYPYVSYDLGGGTVTLTDRRNKLTKNTLQIIRIHRTDEVCVLKTGATETFEMIENTRGYTELNSNSGLYIGGHPEGVGYTNYKPFVGCIISLSINDLDIPMMMRAAYGEDIQQCHSAGT</sequence>
<dbReference type="EMBL" id="VXIV02002844">
    <property type="protein sequence ID" value="KAF6022500.1"/>
    <property type="molecule type" value="Genomic_DNA"/>
</dbReference>
<dbReference type="AlphaFoldDB" id="A0A7J7J8E3"/>
<accession>A0A7J7J8E3</accession>
<comment type="caution">
    <text evidence="4">The sequence shown here is derived from an EMBL/GenBank/DDBJ whole genome shotgun (WGS) entry which is preliminary data.</text>
</comment>
<gene>
    <name evidence="4" type="ORF">EB796_019194</name>
</gene>
<proteinExistence type="predicted"/>
<evidence type="ECO:0000256" key="1">
    <source>
        <dbReference type="PROSITE-ProRule" id="PRU00122"/>
    </source>
</evidence>
<feature type="domain" description="Laminin G" evidence="3">
    <location>
        <begin position="10"/>
        <end position="187"/>
    </location>
</feature>
<reference evidence="4" key="1">
    <citation type="submission" date="2020-06" db="EMBL/GenBank/DDBJ databases">
        <title>Draft genome of Bugula neritina, a colonial animal packing powerful symbionts and potential medicines.</title>
        <authorList>
            <person name="Rayko M."/>
        </authorList>
    </citation>
    <scope>NUCLEOTIDE SEQUENCE [LARGE SCALE GENOMIC DNA]</scope>
    <source>
        <strain evidence="4">Kwan_BN1</strain>
    </source>
</reference>
<dbReference type="InterPro" id="IPR013320">
    <property type="entry name" value="ConA-like_dom_sf"/>
</dbReference>
<protein>
    <recommendedName>
        <fullName evidence="3">Laminin G domain-containing protein</fullName>
    </recommendedName>
</protein>
<evidence type="ECO:0000256" key="2">
    <source>
        <dbReference type="SAM" id="Phobius"/>
    </source>
</evidence>
<dbReference type="SUPFAM" id="SSF49899">
    <property type="entry name" value="Concanavalin A-like lectins/glucanases"/>
    <property type="match status" value="1"/>
</dbReference>
<dbReference type="PROSITE" id="PS50025">
    <property type="entry name" value="LAM_G_DOMAIN"/>
    <property type="match status" value="1"/>
</dbReference>
<feature type="transmembrane region" description="Helical" evidence="2">
    <location>
        <begin position="12"/>
        <end position="32"/>
    </location>
</feature>
<keyword evidence="5" id="KW-1185">Reference proteome</keyword>
<dbReference type="CDD" id="cd00110">
    <property type="entry name" value="LamG"/>
    <property type="match status" value="1"/>
</dbReference>
<keyword evidence="2" id="KW-0812">Transmembrane</keyword>
<comment type="caution">
    <text evidence="1">Lacks conserved residue(s) required for the propagation of feature annotation.</text>
</comment>
<organism evidence="4 5">
    <name type="scientific">Bugula neritina</name>
    <name type="common">Brown bryozoan</name>
    <name type="synonym">Sertularia neritina</name>
    <dbReference type="NCBI Taxonomy" id="10212"/>
    <lineage>
        <taxon>Eukaryota</taxon>
        <taxon>Metazoa</taxon>
        <taxon>Spiralia</taxon>
        <taxon>Lophotrochozoa</taxon>
        <taxon>Bryozoa</taxon>
        <taxon>Gymnolaemata</taxon>
        <taxon>Cheilostomatida</taxon>
        <taxon>Flustrina</taxon>
        <taxon>Buguloidea</taxon>
        <taxon>Bugulidae</taxon>
        <taxon>Bugula</taxon>
    </lineage>
</organism>
<evidence type="ECO:0000313" key="5">
    <source>
        <dbReference type="Proteomes" id="UP000593567"/>
    </source>
</evidence>
<evidence type="ECO:0000313" key="4">
    <source>
        <dbReference type="EMBL" id="KAF6022500.1"/>
    </source>
</evidence>
<dbReference type="Gene3D" id="2.60.120.200">
    <property type="match status" value="1"/>
</dbReference>
<dbReference type="OrthoDB" id="10014052at2759"/>
<dbReference type="Pfam" id="PF02210">
    <property type="entry name" value="Laminin_G_2"/>
    <property type="match status" value="1"/>
</dbReference>
<dbReference type="Proteomes" id="UP000593567">
    <property type="component" value="Unassembled WGS sequence"/>
</dbReference>